<gene>
    <name evidence="1" type="ORF">ACEZDG_33355</name>
</gene>
<reference evidence="1 2" key="1">
    <citation type="submission" date="2024-09" db="EMBL/GenBank/DDBJ databases">
        <authorList>
            <person name="Lee S.D."/>
        </authorList>
    </citation>
    <scope>NUCLEOTIDE SEQUENCE [LARGE SCALE GENOMIC DNA]</scope>
    <source>
        <strain evidence="1 2">N1-1</strain>
    </source>
</reference>
<sequence>MPLTQGVLKVAPTAGETVWSLLGRTAARYGMTSTDLRAAWEWRNNPSRSPATSGVRADAEILLDPAGQALLAALCRTDPQTLQRALPAWAKGPAAFTSTSSLGRPQARWQSGAAAHGPVAYACRPCTARRTGQVVTAMRYREGWQRVCRRHQRWTLGAGDGHDLEYLDLRACPEIAAAQQQWPTVARRAAAAGVAPGAVFAVARAVVCQWWDLALEWSDERIWPARLHALAGGDAGEKFWWWRAVAREAALFPETLALAGALIDPAVTDMVWHDTGGPGTYRISPSNGQFDQELGRRLGRPWLAQAGATTDSTALNGWHGAVVRQRHGIGQPGDWGQDTWWIPRDHQPTSVTALLRTLTQRTDGTITWRATIPRPERSWINEKVREATDLLAGLDPHDTAPLSTATHQLIDTLNQAIATLDHAITGIASSAHTAGIPLHHLAQWTHLPTDELQQDIDDHQAHIEDQYGYRHRPPQA</sequence>
<protein>
    <submittedName>
        <fullName evidence="1">DNA-binding protein</fullName>
    </submittedName>
</protein>
<dbReference type="EMBL" id="JBHEZX010000021">
    <property type="protein sequence ID" value="MFC1414159.1"/>
    <property type="molecule type" value="Genomic_DNA"/>
</dbReference>
<keyword evidence="2" id="KW-1185">Reference proteome</keyword>
<proteinExistence type="predicted"/>
<evidence type="ECO:0000313" key="2">
    <source>
        <dbReference type="Proteomes" id="UP001592582"/>
    </source>
</evidence>
<evidence type="ECO:0000313" key="1">
    <source>
        <dbReference type="EMBL" id="MFC1414159.1"/>
    </source>
</evidence>
<dbReference type="GO" id="GO:0003677">
    <property type="term" value="F:DNA binding"/>
    <property type="evidence" value="ECO:0007669"/>
    <property type="project" value="UniProtKB-KW"/>
</dbReference>
<keyword evidence="1" id="KW-0238">DNA-binding</keyword>
<name>A0ABV6VK91_9ACTN</name>
<accession>A0ABV6VK91</accession>
<organism evidence="1 2">
    <name type="scientific">Streptacidiphilus alkalitolerans</name>
    <dbReference type="NCBI Taxonomy" id="3342712"/>
    <lineage>
        <taxon>Bacteria</taxon>
        <taxon>Bacillati</taxon>
        <taxon>Actinomycetota</taxon>
        <taxon>Actinomycetes</taxon>
        <taxon>Kitasatosporales</taxon>
        <taxon>Streptomycetaceae</taxon>
        <taxon>Streptacidiphilus</taxon>
    </lineage>
</organism>
<comment type="caution">
    <text evidence="1">The sequence shown here is derived from an EMBL/GenBank/DDBJ whole genome shotgun (WGS) entry which is preliminary data.</text>
</comment>
<dbReference type="Proteomes" id="UP001592582">
    <property type="component" value="Unassembled WGS sequence"/>
</dbReference>